<evidence type="ECO:0000313" key="4">
    <source>
        <dbReference type="Proteomes" id="UP001363622"/>
    </source>
</evidence>
<name>A0ABR1K9N1_9PEZI</name>
<protein>
    <submittedName>
        <fullName evidence="3">Uncharacterized protein</fullName>
    </submittedName>
</protein>
<feature type="chain" id="PRO_5046106928" evidence="2">
    <location>
        <begin position="18"/>
        <end position="454"/>
    </location>
</feature>
<reference evidence="3 4" key="1">
    <citation type="submission" date="2024-04" db="EMBL/GenBank/DDBJ databases">
        <title>Phyllosticta paracitricarpa is synonymous to the EU quarantine fungus P. citricarpa based on phylogenomic analyses.</title>
        <authorList>
            <consortium name="Lawrence Berkeley National Laboratory"/>
            <person name="Van Ingen-Buijs V.A."/>
            <person name="Van Westerhoven A.C."/>
            <person name="Haridas S."/>
            <person name="Skiadas P."/>
            <person name="Martin F."/>
            <person name="Groenewald J.Z."/>
            <person name="Crous P.W."/>
            <person name="Seidl M.F."/>
        </authorList>
    </citation>
    <scope>NUCLEOTIDE SEQUENCE [LARGE SCALE GENOMIC DNA]</scope>
    <source>
        <strain evidence="3 4">CBS 123371</strain>
    </source>
</reference>
<proteinExistence type="predicted"/>
<accession>A0ABR1K9N1</accession>
<gene>
    <name evidence="3" type="ORF">IWZ03DRAFT_418627</name>
</gene>
<feature type="region of interest" description="Disordered" evidence="1">
    <location>
        <begin position="299"/>
        <end position="355"/>
    </location>
</feature>
<feature type="compositionally biased region" description="Low complexity" evidence="1">
    <location>
        <begin position="314"/>
        <end position="325"/>
    </location>
</feature>
<keyword evidence="2" id="KW-0732">Signal</keyword>
<feature type="signal peptide" evidence="2">
    <location>
        <begin position="1"/>
        <end position="17"/>
    </location>
</feature>
<keyword evidence="4" id="KW-1185">Reference proteome</keyword>
<feature type="compositionally biased region" description="Low complexity" evidence="1">
    <location>
        <begin position="334"/>
        <end position="355"/>
    </location>
</feature>
<dbReference type="Proteomes" id="UP001363622">
    <property type="component" value="Unassembled WGS sequence"/>
</dbReference>
<evidence type="ECO:0000256" key="1">
    <source>
        <dbReference type="SAM" id="MobiDB-lite"/>
    </source>
</evidence>
<feature type="region of interest" description="Disordered" evidence="1">
    <location>
        <begin position="383"/>
        <end position="454"/>
    </location>
</feature>
<evidence type="ECO:0000313" key="3">
    <source>
        <dbReference type="EMBL" id="KAK7510497.1"/>
    </source>
</evidence>
<feature type="compositionally biased region" description="Low complexity" evidence="1">
    <location>
        <begin position="404"/>
        <end position="413"/>
    </location>
</feature>
<feature type="compositionally biased region" description="Polar residues" evidence="1">
    <location>
        <begin position="383"/>
        <end position="394"/>
    </location>
</feature>
<evidence type="ECO:0000256" key="2">
    <source>
        <dbReference type="SAM" id="SignalP"/>
    </source>
</evidence>
<comment type="caution">
    <text evidence="3">The sequence shown here is derived from an EMBL/GenBank/DDBJ whole genome shotgun (WGS) entry which is preliminary data.</text>
</comment>
<feature type="compositionally biased region" description="Basic residues" evidence="1">
    <location>
        <begin position="439"/>
        <end position="454"/>
    </location>
</feature>
<sequence length="454" mass="46979">MLSLKLSLAALMATVSAVSLDNMQTDATLHDYMVYASGIADSNPPWCEVSYNSLDLSSVTAFGGVTKNTCGSCIEVCGTVGCKHLLVIDQCSRPDGQLDISTGAGDQICGQTTGHCQVDVKSADAKNCAHIWNGRMFYDYTPLYGGFGELKKYVDNKGGAVASSAPAPSSVETSAPAPTSFVFPTSSVASPTSSPVVLSTSSPAPVESSFPASVFTPPTSSSTPLQVETTPAVVSSTPAYTPPVIVPPFPFTNSSTSAAPLLPTATAAAQGTGSVCPFRVTKTFTPTTTLFVTVSGTPTPVAVKPAEEPEEEVQPQSNQEPQFEPTPEEEQEPKPGQEQQQEPQPQPQPSSQELTTTNTLRATQTLFTTLTTRVVAIQSATAPTAPTGVPLSTGTPGGRQAFQGQGWNSTSSGSGSGSGYERRSGHLRGHVGRGGSVRRGLHGHAHGHGHGPGL</sequence>
<dbReference type="EMBL" id="JBBPHU010000014">
    <property type="protein sequence ID" value="KAK7510497.1"/>
    <property type="molecule type" value="Genomic_DNA"/>
</dbReference>
<organism evidence="3 4">
    <name type="scientific">Phyllosticta citriasiana</name>
    <dbReference type="NCBI Taxonomy" id="595635"/>
    <lineage>
        <taxon>Eukaryota</taxon>
        <taxon>Fungi</taxon>
        <taxon>Dikarya</taxon>
        <taxon>Ascomycota</taxon>
        <taxon>Pezizomycotina</taxon>
        <taxon>Dothideomycetes</taxon>
        <taxon>Dothideomycetes incertae sedis</taxon>
        <taxon>Botryosphaeriales</taxon>
        <taxon>Phyllostictaceae</taxon>
        <taxon>Phyllosticta</taxon>
    </lineage>
</organism>